<keyword evidence="5" id="KW-0804">Transcription</keyword>
<dbReference type="OrthoDB" id="4336542at2"/>
<organism evidence="8 9">
    <name type="scientific">Microbacterium lacticum</name>
    <dbReference type="NCBI Taxonomy" id="33885"/>
    <lineage>
        <taxon>Bacteria</taxon>
        <taxon>Bacillati</taxon>
        <taxon>Actinomycetota</taxon>
        <taxon>Actinomycetes</taxon>
        <taxon>Micrococcales</taxon>
        <taxon>Microbacteriaceae</taxon>
        <taxon>Microbacterium</taxon>
    </lineage>
</organism>
<comment type="similarity">
    <text evidence="1">In the C-terminal section; belongs to the class-I pyridoxal-phosphate-dependent aminotransferase family.</text>
</comment>
<dbReference type="InterPro" id="IPR000524">
    <property type="entry name" value="Tscrpt_reg_HTH_GntR"/>
</dbReference>
<dbReference type="Gene3D" id="3.40.640.10">
    <property type="entry name" value="Type I PLP-dependent aspartate aminotransferase-like (Major domain)"/>
    <property type="match status" value="1"/>
</dbReference>
<dbReference type="InterPro" id="IPR036388">
    <property type="entry name" value="WH-like_DNA-bd_sf"/>
</dbReference>
<name>A0A4Y3UL59_9MICO</name>
<dbReference type="SUPFAM" id="SSF53383">
    <property type="entry name" value="PLP-dependent transferases"/>
    <property type="match status" value="1"/>
</dbReference>
<dbReference type="InterPro" id="IPR036390">
    <property type="entry name" value="WH_DNA-bd_sf"/>
</dbReference>
<dbReference type="SMART" id="SM00345">
    <property type="entry name" value="HTH_GNTR"/>
    <property type="match status" value="1"/>
</dbReference>
<dbReference type="CDD" id="cd07377">
    <property type="entry name" value="WHTH_GntR"/>
    <property type="match status" value="1"/>
</dbReference>
<dbReference type="Proteomes" id="UP000319804">
    <property type="component" value="Unassembled WGS sequence"/>
</dbReference>
<evidence type="ECO:0000256" key="6">
    <source>
        <dbReference type="SAM" id="MobiDB-lite"/>
    </source>
</evidence>
<gene>
    <name evidence="8" type="ORF">FHX68_0623</name>
</gene>
<dbReference type="GO" id="GO:0003700">
    <property type="term" value="F:DNA-binding transcription factor activity"/>
    <property type="evidence" value="ECO:0007669"/>
    <property type="project" value="InterPro"/>
</dbReference>
<dbReference type="PROSITE" id="PS50949">
    <property type="entry name" value="HTH_GNTR"/>
    <property type="match status" value="1"/>
</dbReference>
<keyword evidence="4 8" id="KW-0238">DNA-binding</keyword>
<evidence type="ECO:0000256" key="1">
    <source>
        <dbReference type="ARBA" id="ARBA00005384"/>
    </source>
</evidence>
<evidence type="ECO:0000259" key="7">
    <source>
        <dbReference type="PROSITE" id="PS50949"/>
    </source>
</evidence>
<evidence type="ECO:0000313" key="8">
    <source>
        <dbReference type="EMBL" id="TQN00519.1"/>
    </source>
</evidence>
<dbReference type="GO" id="GO:0003677">
    <property type="term" value="F:DNA binding"/>
    <property type="evidence" value="ECO:0007669"/>
    <property type="project" value="UniProtKB-KW"/>
</dbReference>
<dbReference type="InterPro" id="IPR015424">
    <property type="entry name" value="PyrdxlP-dep_Trfase"/>
</dbReference>
<evidence type="ECO:0000256" key="5">
    <source>
        <dbReference type="ARBA" id="ARBA00023163"/>
    </source>
</evidence>
<dbReference type="InterPro" id="IPR015421">
    <property type="entry name" value="PyrdxlP-dep_Trfase_major"/>
</dbReference>
<keyword evidence="2" id="KW-0663">Pyridoxal phosphate</keyword>
<dbReference type="PRINTS" id="PR00035">
    <property type="entry name" value="HTHGNTR"/>
</dbReference>
<dbReference type="AlphaFoldDB" id="A0A4Y3UL59"/>
<comment type="caution">
    <text evidence="8">The sequence shown here is derived from an EMBL/GenBank/DDBJ whole genome shotgun (WGS) entry which is preliminary data.</text>
</comment>
<dbReference type="GO" id="GO:0030170">
    <property type="term" value="F:pyridoxal phosphate binding"/>
    <property type="evidence" value="ECO:0007669"/>
    <property type="project" value="InterPro"/>
</dbReference>
<evidence type="ECO:0000256" key="2">
    <source>
        <dbReference type="ARBA" id="ARBA00022898"/>
    </source>
</evidence>
<dbReference type="Pfam" id="PF00155">
    <property type="entry name" value="Aminotran_1_2"/>
    <property type="match status" value="1"/>
</dbReference>
<dbReference type="EMBL" id="VFPS01000001">
    <property type="protein sequence ID" value="TQN00519.1"/>
    <property type="molecule type" value="Genomic_DNA"/>
</dbReference>
<dbReference type="Gene3D" id="1.10.10.10">
    <property type="entry name" value="Winged helix-like DNA-binding domain superfamily/Winged helix DNA-binding domain"/>
    <property type="match status" value="1"/>
</dbReference>
<dbReference type="SUPFAM" id="SSF46785">
    <property type="entry name" value="Winged helix' DNA-binding domain"/>
    <property type="match status" value="1"/>
</dbReference>
<keyword evidence="9" id="KW-1185">Reference proteome</keyword>
<reference evidence="8 9" key="1">
    <citation type="submission" date="2019-06" db="EMBL/GenBank/DDBJ databases">
        <title>Sequencing the genomes of 1000 actinobacteria strains.</title>
        <authorList>
            <person name="Klenk H.-P."/>
        </authorList>
    </citation>
    <scope>NUCLEOTIDE SEQUENCE [LARGE SCALE GENOMIC DNA]</scope>
    <source>
        <strain evidence="8 9">DSM 20427</strain>
    </source>
</reference>
<protein>
    <submittedName>
        <fullName evidence="8">DNA-binding transcriptional MocR family regulator</fullName>
    </submittedName>
</protein>
<dbReference type="InterPro" id="IPR051446">
    <property type="entry name" value="HTH_trans_reg/aminotransferase"/>
</dbReference>
<feature type="region of interest" description="Disordered" evidence="6">
    <location>
        <begin position="444"/>
        <end position="463"/>
    </location>
</feature>
<dbReference type="PANTHER" id="PTHR46577">
    <property type="entry name" value="HTH-TYPE TRANSCRIPTIONAL REGULATORY PROTEIN GABR"/>
    <property type="match status" value="1"/>
</dbReference>
<keyword evidence="3" id="KW-0805">Transcription regulation</keyword>
<sequence>MILDVPAPPIVGRTAGEIAESVRELAERGQLTAGDALPSVRALADALGINRNTVVAAYRQLAQAGIVESRGRAGTRLAAVRRMPQEGFAAGSVLRDVGTGNPDPARIPDPSRALSRAAGRPVLYGEPVIDPDLAAWATNWMRDAVGGEREFALTITGGASDAIDRLLSQALTREDAVALEDPCFLSSLNTVRLGGYRPVAVPVDDEGMTVKGLQAALDAGVRAVVCTPRAQNPTGASLTAERAEALRAVLARHPYVLVIEDDHFSLLSPEPYHSVIGPAHQRWALVRSVSKFLGPDMCLAVAASDPDTAERLALRLSPGTTWVSHLLQRLAVAMLTDGDVTAQIQAAGAHYAERNAAFARRLDAAGLPTRAGDGLSLWLDVGAPARLVAEQLMRRGWLARVGDEFMLAGAAASRHLRLTVHDLDDADAERLVTDLVAARTVAAAAAAPSASDPRSPESRANPS</sequence>
<accession>A0A4Y3UL59</accession>
<dbReference type="RefSeq" id="WP_141380657.1">
    <property type="nucleotide sequence ID" value="NZ_BJNA01000029.1"/>
</dbReference>
<dbReference type="CDD" id="cd00609">
    <property type="entry name" value="AAT_like"/>
    <property type="match status" value="1"/>
</dbReference>
<dbReference type="Pfam" id="PF00392">
    <property type="entry name" value="GntR"/>
    <property type="match status" value="1"/>
</dbReference>
<feature type="domain" description="HTH gntR-type" evidence="7">
    <location>
        <begin position="12"/>
        <end position="80"/>
    </location>
</feature>
<dbReference type="PANTHER" id="PTHR46577:SF1">
    <property type="entry name" value="HTH-TYPE TRANSCRIPTIONAL REGULATORY PROTEIN GABR"/>
    <property type="match status" value="1"/>
</dbReference>
<evidence type="ECO:0000256" key="3">
    <source>
        <dbReference type="ARBA" id="ARBA00023015"/>
    </source>
</evidence>
<proteinExistence type="inferred from homology"/>
<evidence type="ECO:0000256" key="4">
    <source>
        <dbReference type="ARBA" id="ARBA00023125"/>
    </source>
</evidence>
<evidence type="ECO:0000313" key="9">
    <source>
        <dbReference type="Proteomes" id="UP000319804"/>
    </source>
</evidence>
<dbReference type="InterPro" id="IPR004839">
    <property type="entry name" value="Aminotransferase_I/II_large"/>
</dbReference>